<dbReference type="Pfam" id="PF00512">
    <property type="entry name" value="HisKA"/>
    <property type="match status" value="1"/>
</dbReference>
<accession>A0ABV8AWN5</accession>
<dbReference type="InterPro" id="IPR036890">
    <property type="entry name" value="HATPase_C_sf"/>
</dbReference>
<dbReference type="SMART" id="SM00091">
    <property type="entry name" value="PAS"/>
    <property type="match status" value="2"/>
</dbReference>
<evidence type="ECO:0000259" key="10">
    <source>
        <dbReference type="PROSITE" id="PS50109"/>
    </source>
</evidence>
<evidence type="ECO:0000256" key="8">
    <source>
        <dbReference type="ARBA" id="ARBA00023012"/>
    </source>
</evidence>
<organism evidence="13 14">
    <name type="scientific">Bacillus songklensis</name>
    <dbReference type="NCBI Taxonomy" id="1069116"/>
    <lineage>
        <taxon>Bacteria</taxon>
        <taxon>Bacillati</taxon>
        <taxon>Bacillota</taxon>
        <taxon>Bacilli</taxon>
        <taxon>Bacillales</taxon>
        <taxon>Bacillaceae</taxon>
        <taxon>Bacillus</taxon>
    </lineage>
</organism>
<evidence type="ECO:0000259" key="11">
    <source>
        <dbReference type="PROSITE" id="PS50112"/>
    </source>
</evidence>
<evidence type="ECO:0000313" key="13">
    <source>
        <dbReference type="EMBL" id="MFC3882398.1"/>
    </source>
</evidence>
<keyword evidence="9" id="KW-0812">Transmembrane</keyword>
<feature type="domain" description="PAC" evidence="12">
    <location>
        <begin position="150"/>
        <end position="202"/>
    </location>
</feature>
<evidence type="ECO:0000256" key="4">
    <source>
        <dbReference type="ARBA" id="ARBA00022679"/>
    </source>
</evidence>
<dbReference type="SMART" id="SM00388">
    <property type="entry name" value="HisKA"/>
    <property type="match status" value="1"/>
</dbReference>
<dbReference type="InterPro" id="IPR005467">
    <property type="entry name" value="His_kinase_dom"/>
</dbReference>
<evidence type="ECO:0000256" key="3">
    <source>
        <dbReference type="ARBA" id="ARBA00022553"/>
    </source>
</evidence>
<dbReference type="PROSITE" id="PS50112">
    <property type="entry name" value="PAS"/>
    <property type="match status" value="1"/>
</dbReference>
<evidence type="ECO:0000256" key="7">
    <source>
        <dbReference type="ARBA" id="ARBA00022840"/>
    </source>
</evidence>
<dbReference type="PANTHER" id="PTHR43065">
    <property type="entry name" value="SENSOR HISTIDINE KINASE"/>
    <property type="match status" value="1"/>
</dbReference>
<dbReference type="PANTHER" id="PTHR43065:SF34">
    <property type="entry name" value="SPORULATION KINASE A"/>
    <property type="match status" value="1"/>
</dbReference>
<evidence type="ECO:0000259" key="12">
    <source>
        <dbReference type="PROSITE" id="PS50113"/>
    </source>
</evidence>
<dbReference type="InterPro" id="IPR003661">
    <property type="entry name" value="HisK_dim/P_dom"/>
</dbReference>
<sequence>MPMQKRKVLLLYIIGSIIWIIITEFLIRLLEMDIQSVLLFEKIKGIIYILLLGGFIYFVLNKKEEHTFSKQEEKRLLTLINSMVDFVNFKDGEGRWLEANDFALKLLQLEHVDYKGKKDCELAQYTEFYKDALNHCTVTDKRTWQNGELSRFEEHIPLPSGEIKIFDTIKVPLFNSNGSRQALVVIGRDITERKIAEKKLADSQQQYKSLFEYNPDLVYMVDLKGTITNLNPSFENVTGYQREEYIGKPILPLILEEDKEKVMESYYKLIDTGEPSLYEITIQHKNKRKVILSCTSVPMIINDKIIGIIGYCRDITVLRETEERLRKTEKLSIVGELAASVAHEIRNPLTSVKGFIQLLQQKNENDKTYHEIILTELDRINGIVSELLVLAKPQEITFKQSDAIQLLDNVKALLESQAHLHSVEMSVYVSDDIPAIDCEPNQLKQVFINVIMNAIEASSHGGKVSIKVSKKDEENVLISVEDNGCGIPEDRLKRLGEPFYSYKEKGTGLGLTVCYKIIEAHRGEISFTSQLGTGTTVDIVIPISHKSKKIAK</sequence>
<dbReference type="SMART" id="SM00387">
    <property type="entry name" value="HATPase_c"/>
    <property type="match status" value="1"/>
</dbReference>
<dbReference type="SUPFAM" id="SSF55874">
    <property type="entry name" value="ATPase domain of HSP90 chaperone/DNA topoisomerase II/histidine kinase"/>
    <property type="match status" value="1"/>
</dbReference>
<feature type="domain" description="PAS" evidence="11">
    <location>
        <begin position="203"/>
        <end position="273"/>
    </location>
</feature>
<dbReference type="RefSeq" id="WP_377911845.1">
    <property type="nucleotide sequence ID" value="NZ_JBHRZT010000013.1"/>
</dbReference>
<dbReference type="InterPro" id="IPR004358">
    <property type="entry name" value="Sig_transdc_His_kin-like_C"/>
</dbReference>
<feature type="transmembrane region" description="Helical" evidence="9">
    <location>
        <begin position="42"/>
        <end position="60"/>
    </location>
</feature>
<dbReference type="EC" id="2.7.13.3" evidence="2"/>
<dbReference type="NCBIfam" id="TIGR00229">
    <property type="entry name" value="sensory_box"/>
    <property type="match status" value="2"/>
</dbReference>
<reference evidence="14" key="1">
    <citation type="journal article" date="2019" name="Int. J. Syst. Evol. Microbiol.">
        <title>The Global Catalogue of Microorganisms (GCM) 10K type strain sequencing project: providing services to taxonomists for standard genome sequencing and annotation.</title>
        <authorList>
            <consortium name="The Broad Institute Genomics Platform"/>
            <consortium name="The Broad Institute Genome Sequencing Center for Infectious Disease"/>
            <person name="Wu L."/>
            <person name="Ma J."/>
        </authorList>
    </citation>
    <scope>NUCLEOTIDE SEQUENCE [LARGE SCALE GENOMIC DNA]</scope>
    <source>
        <strain evidence="14">CCUG 61889</strain>
    </source>
</reference>
<dbReference type="Gene3D" id="3.30.450.20">
    <property type="entry name" value="PAS domain"/>
    <property type="match status" value="2"/>
</dbReference>
<dbReference type="InterPro" id="IPR000700">
    <property type="entry name" value="PAS-assoc_C"/>
</dbReference>
<keyword evidence="4" id="KW-0808">Transferase</keyword>
<name>A0ABV8AWN5_9BACI</name>
<dbReference type="Gene3D" id="1.10.287.130">
    <property type="match status" value="1"/>
</dbReference>
<keyword evidence="9" id="KW-0472">Membrane</keyword>
<dbReference type="InterPro" id="IPR003594">
    <property type="entry name" value="HATPase_dom"/>
</dbReference>
<dbReference type="Gene3D" id="3.30.565.10">
    <property type="entry name" value="Histidine kinase-like ATPase, C-terminal domain"/>
    <property type="match status" value="1"/>
</dbReference>
<feature type="domain" description="Histidine kinase" evidence="10">
    <location>
        <begin position="340"/>
        <end position="545"/>
    </location>
</feature>
<dbReference type="InterPro" id="IPR036097">
    <property type="entry name" value="HisK_dim/P_sf"/>
</dbReference>
<dbReference type="CDD" id="cd00075">
    <property type="entry name" value="HATPase"/>
    <property type="match status" value="1"/>
</dbReference>
<keyword evidence="8" id="KW-0902">Two-component regulatory system</keyword>
<dbReference type="Proteomes" id="UP001595752">
    <property type="component" value="Unassembled WGS sequence"/>
</dbReference>
<dbReference type="Pfam" id="PF02518">
    <property type="entry name" value="HATPase_c"/>
    <property type="match status" value="1"/>
</dbReference>
<keyword evidence="5" id="KW-0547">Nucleotide-binding</keyword>
<keyword evidence="14" id="KW-1185">Reference proteome</keyword>
<dbReference type="Pfam" id="PF13426">
    <property type="entry name" value="PAS_9"/>
    <property type="match status" value="1"/>
</dbReference>
<dbReference type="CDD" id="cd00130">
    <property type="entry name" value="PAS"/>
    <property type="match status" value="1"/>
</dbReference>
<dbReference type="SUPFAM" id="SSF47384">
    <property type="entry name" value="Homodimeric domain of signal transducing histidine kinase"/>
    <property type="match status" value="1"/>
</dbReference>
<gene>
    <name evidence="13" type="ORF">ACFOU2_02195</name>
</gene>
<protein>
    <recommendedName>
        <fullName evidence="2">histidine kinase</fullName>
        <ecNumber evidence="2">2.7.13.3</ecNumber>
    </recommendedName>
</protein>
<feature type="transmembrane region" description="Helical" evidence="9">
    <location>
        <begin position="9"/>
        <end position="30"/>
    </location>
</feature>
<dbReference type="EMBL" id="JBHRZT010000013">
    <property type="protein sequence ID" value="MFC3882398.1"/>
    <property type="molecule type" value="Genomic_DNA"/>
</dbReference>
<keyword evidence="3" id="KW-0597">Phosphoprotein</keyword>
<comment type="catalytic activity">
    <reaction evidence="1">
        <text>ATP + protein L-histidine = ADP + protein N-phospho-L-histidine.</text>
        <dbReference type="EC" id="2.7.13.3"/>
    </reaction>
</comment>
<dbReference type="CDD" id="cd00082">
    <property type="entry name" value="HisKA"/>
    <property type="match status" value="1"/>
</dbReference>
<proteinExistence type="predicted"/>
<evidence type="ECO:0000313" key="14">
    <source>
        <dbReference type="Proteomes" id="UP001595752"/>
    </source>
</evidence>
<dbReference type="PROSITE" id="PS50113">
    <property type="entry name" value="PAC"/>
    <property type="match status" value="1"/>
</dbReference>
<comment type="caution">
    <text evidence="13">The sequence shown here is derived from an EMBL/GenBank/DDBJ whole genome shotgun (WGS) entry which is preliminary data.</text>
</comment>
<evidence type="ECO:0000256" key="2">
    <source>
        <dbReference type="ARBA" id="ARBA00012438"/>
    </source>
</evidence>
<evidence type="ECO:0000256" key="1">
    <source>
        <dbReference type="ARBA" id="ARBA00000085"/>
    </source>
</evidence>
<evidence type="ECO:0000256" key="9">
    <source>
        <dbReference type="SAM" id="Phobius"/>
    </source>
</evidence>
<dbReference type="PROSITE" id="PS50109">
    <property type="entry name" value="HIS_KIN"/>
    <property type="match status" value="1"/>
</dbReference>
<dbReference type="Pfam" id="PF08448">
    <property type="entry name" value="PAS_4"/>
    <property type="match status" value="1"/>
</dbReference>
<dbReference type="InterPro" id="IPR035965">
    <property type="entry name" value="PAS-like_dom_sf"/>
</dbReference>
<evidence type="ECO:0000256" key="6">
    <source>
        <dbReference type="ARBA" id="ARBA00022777"/>
    </source>
</evidence>
<keyword evidence="7" id="KW-0067">ATP-binding</keyword>
<dbReference type="SUPFAM" id="SSF55785">
    <property type="entry name" value="PYP-like sensor domain (PAS domain)"/>
    <property type="match status" value="2"/>
</dbReference>
<dbReference type="InterPro" id="IPR013656">
    <property type="entry name" value="PAS_4"/>
</dbReference>
<dbReference type="PRINTS" id="PR00344">
    <property type="entry name" value="BCTRLSENSOR"/>
</dbReference>
<keyword evidence="9" id="KW-1133">Transmembrane helix</keyword>
<evidence type="ECO:0000256" key="5">
    <source>
        <dbReference type="ARBA" id="ARBA00022741"/>
    </source>
</evidence>
<keyword evidence="6" id="KW-0418">Kinase</keyword>
<dbReference type="InterPro" id="IPR000014">
    <property type="entry name" value="PAS"/>
</dbReference>